<dbReference type="PANTHER" id="PTHR14949">
    <property type="entry name" value="EGF-LIKE-DOMAIN, MULTIPLE 7, 8"/>
    <property type="match status" value="1"/>
</dbReference>
<dbReference type="InterPro" id="IPR003431">
    <property type="entry name" value="B-propeller_Phytase"/>
</dbReference>
<feature type="disulfide bond" evidence="3">
    <location>
        <begin position="364"/>
        <end position="374"/>
    </location>
</feature>
<dbReference type="PANTHER" id="PTHR14949:SF56">
    <property type="entry name" value="EGF-LIKE-DOMAIN, MULTIPLE 7"/>
    <property type="match status" value="1"/>
</dbReference>
<evidence type="ECO:0000313" key="7">
    <source>
        <dbReference type="EMBL" id="QRD04962.1"/>
    </source>
</evidence>
<dbReference type="VEuPathDB" id="FungiDB:JI435_108800"/>
<dbReference type="PROSITE" id="PS50026">
    <property type="entry name" value="EGF_3"/>
    <property type="match status" value="1"/>
</dbReference>
<dbReference type="OrthoDB" id="10045365at2759"/>
<dbReference type="Pfam" id="PF07974">
    <property type="entry name" value="EGF_2"/>
    <property type="match status" value="1"/>
</dbReference>
<evidence type="ECO:0000256" key="3">
    <source>
        <dbReference type="PROSITE-ProRule" id="PRU00076"/>
    </source>
</evidence>
<organism evidence="7 8">
    <name type="scientific">Phaeosphaeria nodorum (strain SN15 / ATCC MYA-4574 / FGSC 10173)</name>
    <name type="common">Glume blotch fungus</name>
    <name type="synonym">Parastagonospora nodorum</name>
    <dbReference type="NCBI Taxonomy" id="321614"/>
    <lineage>
        <taxon>Eukaryota</taxon>
        <taxon>Fungi</taxon>
        <taxon>Dikarya</taxon>
        <taxon>Ascomycota</taxon>
        <taxon>Pezizomycotina</taxon>
        <taxon>Dothideomycetes</taxon>
        <taxon>Pleosporomycetidae</taxon>
        <taxon>Pleosporales</taxon>
        <taxon>Pleosporineae</taxon>
        <taxon>Phaeosphaeriaceae</taxon>
        <taxon>Parastagonospora</taxon>
    </lineage>
</organism>
<feature type="domain" description="BPP" evidence="6">
    <location>
        <begin position="11"/>
        <end position="311"/>
    </location>
</feature>
<dbReference type="Pfam" id="PF02333">
    <property type="entry name" value="Phytase"/>
    <property type="match status" value="1"/>
</dbReference>
<evidence type="ECO:0000256" key="4">
    <source>
        <dbReference type="SAM" id="SignalP"/>
    </source>
</evidence>
<name>A0A7U2FGR2_PHANO</name>
<dbReference type="OMA" id="ACRGDNT"/>
<feature type="domain" description="EGF-like" evidence="5">
    <location>
        <begin position="360"/>
        <end position="392"/>
    </location>
</feature>
<dbReference type="InterPro" id="IPR050969">
    <property type="entry name" value="Dev_Signal_Modulators"/>
</dbReference>
<dbReference type="Proteomes" id="UP000663193">
    <property type="component" value="Chromosome 18"/>
</dbReference>
<feature type="signal peptide" evidence="4">
    <location>
        <begin position="1"/>
        <end position="20"/>
    </location>
</feature>
<dbReference type="InterPro" id="IPR000742">
    <property type="entry name" value="EGF"/>
</dbReference>
<dbReference type="PROSITE" id="PS51662">
    <property type="entry name" value="BP_PHYTASE"/>
    <property type="match status" value="2"/>
</dbReference>
<keyword evidence="2 3" id="KW-1015">Disulfide bond</keyword>
<gene>
    <name evidence="7" type="ORF">JI435_108800</name>
</gene>
<feature type="disulfide bond" evidence="3">
    <location>
        <begin position="382"/>
        <end position="391"/>
    </location>
</feature>
<dbReference type="GO" id="GO:0016158">
    <property type="term" value="F:inositol hexakisphosphate 3-phosphatase activity"/>
    <property type="evidence" value="ECO:0007669"/>
    <property type="project" value="InterPro"/>
</dbReference>
<evidence type="ECO:0000259" key="5">
    <source>
        <dbReference type="PROSITE" id="PS50026"/>
    </source>
</evidence>
<dbReference type="InterPro" id="IPR011042">
    <property type="entry name" value="6-blade_b-propeller_TolB-like"/>
</dbReference>
<evidence type="ECO:0000256" key="1">
    <source>
        <dbReference type="ARBA" id="ARBA00022729"/>
    </source>
</evidence>
<protein>
    <recommendedName>
        <fullName evidence="9">3-phytase</fullName>
    </recommendedName>
</protein>
<keyword evidence="3" id="KW-0245">EGF-like domain</keyword>
<sequence length="731" mass="77717">MMIFANSLLWVSTVFAVASAQSVNLTLVPVATGFKDENTGFVYGGSPILVANDKSADDGGFRTFAVAPPPIFKQIAHQKTGRSKVVVPVHDIGGRDLIINIPSPDSLIRVFDTKTGKKVDSNDKIQLGDWSTACVWRSQKSGASYLFLFGKSKVVQFLIRDKKKDVEIVEVQTFPVPIEGETCTVFLNGQVFFSAEDRPLYSFQATESTRAPEVKTVSDKIEVAGLATYHSNSSDYLFVFHGEVMDVYDSKIAPKGTVEFNGVADLSIEGGLSLLQSSTESYPAGIIAFAFEGEDGNGVVAASLASVLAPLGIATNTAYSPKTKPCTRCESAISEKCSNNGFSAGGGCSCFAGFSGKECNKNACLNDCSGHGKCDGPNVCKCKDGWTGPDCSFVAVKAKYETEANGGDGDDPAVWIHATKADQSKIITTTKSSDGEGFGVFDLQGKLLQHFTAEEPNNVDIIYNVTVGSRKTDLAFAACRGDNTLCLVEVNSSGLIQPIAGGKQSLPEDYEPYGSCTYHSRKSGKDYLFVNNKKAEYLQYELSSTVNGTLQTKLVRQFTGGSGGQVEGCVGDDGAGYIFLGEEPLGIWRYEAEPTGSNTGVQVAKVGDASGLSADVEGITLVPAKSGPGGYILVSSQGISAYKVYERAPPHKYVTTFTIVNNEKKGVDHVSNTDGCAAVGNRLNKDFPYGLFVTHDDANELAEGGTAKEASFKLASLVDILGEERAKGLGY</sequence>
<accession>A0A7U2FGR2</accession>
<evidence type="ECO:0000259" key="6">
    <source>
        <dbReference type="PROSITE" id="PS51662"/>
    </source>
</evidence>
<dbReference type="PROSITE" id="PS00022">
    <property type="entry name" value="EGF_1"/>
    <property type="match status" value="1"/>
</dbReference>
<keyword evidence="1 4" id="KW-0732">Signal</keyword>
<dbReference type="PROSITE" id="PS01186">
    <property type="entry name" value="EGF_2"/>
    <property type="match status" value="1"/>
</dbReference>
<reference evidence="8" key="1">
    <citation type="journal article" date="2021" name="BMC Genomics">
        <title>Chromosome-level genome assembly and manually-curated proteome of model necrotroph Parastagonospora nodorum Sn15 reveals a genome-wide trove of candidate effector homologs, and redundancy of virulence-related functions within an accessory chromosome.</title>
        <authorList>
            <person name="Bertazzoni S."/>
            <person name="Jones D.A.B."/>
            <person name="Phan H.T."/>
            <person name="Tan K.-C."/>
            <person name="Hane J.K."/>
        </authorList>
    </citation>
    <scope>NUCLEOTIDE SEQUENCE [LARGE SCALE GENOMIC DNA]</scope>
    <source>
        <strain evidence="8">SN15 / ATCC MYA-4574 / FGSC 10173)</strain>
    </source>
</reference>
<feature type="domain" description="BPP" evidence="6">
    <location>
        <begin position="386"/>
        <end position="725"/>
    </location>
</feature>
<evidence type="ECO:0000313" key="8">
    <source>
        <dbReference type="Proteomes" id="UP000663193"/>
    </source>
</evidence>
<proteinExistence type="predicted"/>
<comment type="caution">
    <text evidence="3">Lacks conserved residue(s) required for the propagation of feature annotation.</text>
</comment>
<dbReference type="SUPFAM" id="SSF50956">
    <property type="entry name" value="Thermostable phytase (3-phytase)"/>
    <property type="match status" value="2"/>
</dbReference>
<feature type="chain" id="PRO_5030621846" description="3-phytase" evidence="4">
    <location>
        <begin position="21"/>
        <end position="731"/>
    </location>
</feature>
<dbReference type="Gene3D" id="2.120.10.30">
    <property type="entry name" value="TolB, C-terminal domain"/>
    <property type="match status" value="2"/>
</dbReference>
<dbReference type="InterPro" id="IPR013111">
    <property type="entry name" value="EGF_extracell"/>
</dbReference>
<dbReference type="EMBL" id="CP069040">
    <property type="protein sequence ID" value="QRD04962.1"/>
    <property type="molecule type" value="Genomic_DNA"/>
</dbReference>
<dbReference type="AlphaFoldDB" id="A0A7U2FGR2"/>
<dbReference type="Gene3D" id="2.10.25.10">
    <property type="entry name" value="Laminin"/>
    <property type="match status" value="1"/>
</dbReference>
<evidence type="ECO:0000256" key="2">
    <source>
        <dbReference type="ARBA" id="ARBA00023157"/>
    </source>
</evidence>
<keyword evidence="8" id="KW-1185">Reference proteome</keyword>
<evidence type="ECO:0008006" key="9">
    <source>
        <dbReference type="Google" id="ProtNLM"/>
    </source>
</evidence>